<dbReference type="Proteomes" id="UP000284706">
    <property type="component" value="Unassembled WGS sequence"/>
</dbReference>
<evidence type="ECO:0000256" key="1">
    <source>
        <dbReference type="SAM" id="SignalP"/>
    </source>
</evidence>
<accession>A0A409YLN5</accession>
<comment type="caution">
    <text evidence="2">The sequence shown here is derived from an EMBL/GenBank/DDBJ whole genome shotgun (WGS) entry which is preliminary data.</text>
</comment>
<reference evidence="2 3" key="1">
    <citation type="journal article" date="2018" name="Evol. Lett.">
        <title>Horizontal gene cluster transfer increased hallucinogenic mushroom diversity.</title>
        <authorList>
            <person name="Reynolds H.T."/>
            <person name="Vijayakumar V."/>
            <person name="Gluck-Thaler E."/>
            <person name="Korotkin H.B."/>
            <person name="Matheny P.B."/>
            <person name="Slot J.C."/>
        </authorList>
    </citation>
    <scope>NUCLEOTIDE SEQUENCE [LARGE SCALE GENOMIC DNA]</scope>
    <source>
        <strain evidence="2 3">SRW20</strain>
    </source>
</reference>
<feature type="signal peptide" evidence="1">
    <location>
        <begin position="1"/>
        <end position="26"/>
    </location>
</feature>
<feature type="chain" id="PRO_5019102010" evidence="1">
    <location>
        <begin position="27"/>
        <end position="227"/>
    </location>
</feature>
<organism evidence="2 3">
    <name type="scientific">Gymnopilus dilepis</name>
    <dbReference type="NCBI Taxonomy" id="231916"/>
    <lineage>
        <taxon>Eukaryota</taxon>
        <taxon>Fungi</taxon>
        <taxon>Dikarya</taxon>
        <taxon>Basidiomycota</taxon>
        <taxon>Agaricomycotina</taxon>
        <taxon>Agaricomycetes</taxon>
        <taxon>Agaricomycetidae</taxon>
        <taxon>Agaricales</taxon>
        <taxon>Agaricineae</taxon>
        <taxon>Hymenogastraceae</taxon>
        <taxon>Gymnopilus</taxon>
    </lineage>
</organism>
<proteinExistence type="predicted"/>
<evidence type="ECO:0000313" key="2">
    <source>
        <dbReference type="EMBL" id="PPR03932.1"/>
    </source>
</evidence>
<gene>
    <name evidence="2" type="ORF">CVT26_001137</name>
</gene>
<keyword evidence="3" id="KW-1185">Reference proteome</keyword>
<dbReference type="InParanoid" id="A0A409YLN5"/>
<keyword evidence="1" id="KW-0732">Signal</keyword>
<sequence length="227" mass="25554">MSLLLDFLWLAFEFVSQLLRAGVAKACLNVPVPPPNWNSPASFCQPWNSGLVPYYARSFRPAFGNLSEMKCVCQWQRRALVGRVTRSTGAQSLSIDPEEYFDMQRFLNKEVPMMSESGSVVAPDFSDDGNTTLCSLDSRILDFPACTDISSPRLSKAMFSSPALRPTRDATFTALTAASERVSEILRENRRRLDTGEDSDAVRREARHKRAQELSAVRRYKARSNIF</sequence>
<dbReference type="AlphaFoldDB" id="A0A409YLN5"/>
<evidence type="ECO:0000313" key="3">
    <source>
        <dbReference type="Proteomes" id="UP000284706"/>
    </source>
</evidence>
<dbReference type="EMBL" id="NHYE01000687">
    <property type="protein sequence ID" value="PPR03932.1"/>
    <property type="molecule type" value="Genomic_DNA"/>
</dbReference>
<dbReference type="OrthoDB" id="3050348at2759"/>
<name>A0A409YLN5_9AGAR</name>
<protein>
    <submittedName>
        <fullName evidence="2">Uncharacterized protein</fullName>
    </submittedName>
</protein>